<evidence type="ECO:0000256" key="1">
    <source>
        <dbReference type="ARBA" id="ARBA00022450"/>
    </source>
</evidence>
<dbReference type="SUPFAM" id="SSF47336">
    <property type="entry name" value="ACP-like"/>
    <property type="match status" value="1"/>
</dbReference>
<dbReference type="InterPro" id="IPR036736">
    <property type="entry name" value="ACP-like_sf"/>
</dbReference>
<organism evidence="4 5">
    <name type="scientific">Pseudomonas oryziphila</name>
    <dbReference type="NCBI Taxonomy" id="2894079"/>
    <lineage>
        <taxon>Bacteria</taxon>
        <taxon>Pseudomonadati</taxon>
        <taxon>Pseudomonadota</taxon>
        <taxon>Gammaproteobacteria</taxon>
        <taxon>Pseudomonadales</taxon>
        <taxon>Pseudomonadaceae</taxon>
        <taxon>Pseudomonas</taxon>
    </lineage>
</organism>
<feature type="domain" description="Carrier" evidence="3">
    <location>
        <begin position="27"/>
        <end position="57"/>
    </location>
</feature>
<evidence type="ECO:0000259" key="3">
    <source>
        <dbReference type="Pfam" id="PF00550"/>
    </source>
</evidence>
<dbReference type="Proteomes" id="UP000272622">
    <property type="component" value="Chromosome"/>
</dbReference>
<keyword evidence="5" id="KW-1185">Reference proteome</keyword>
<proteinExistence type="predicted"/>
<dbReference type="RefSeq" id="WP_125463849.1">
    <property type="nucleotide sequence ID" value="NZ_CP034337.1"/>
</dbReference>
<evidence type="ECO:0000256" key="2">
    <source>
        <dbReference type="ARBA" id="ARBA00022553"/>
    </source>
</evidence>
<dbReference type="EMBL" id="CP034337">
    <property type="protein sequence ID" value="AZL73731.1"/>
    <property type="molecule type" value="Genomic_DNA"/>
</dbReference>
<dbReference type="InterPro" id="IPR009081">
    <property type="entry name" value="PP-bd_ACP"/>
</dbReference>
<dbReference type="Pfam" id="PF00550">
    <property type="entry name" value="PP-binding"/>
    <property type="match status" value="1"/>
</dbReference>
<sequence length="88" mass="9387">MFEFICTTIREMAGQGLLPAHLQQVPLRPQDCLVDLGLDSLGQLTLLSELQARLDVAEQRDGIDGFTPLAELGHWLATASGSPAAVAS</sequence>
<gene>
    <name evidence="4" type="ORF">EI693_11820</name>
</gene>
<dbReference type="PROSITE" id="PS00012">
    <property type="entry name" value="PHOSPHOPANTETHEINE"/>
    <property type="match status" value="1"/>
</dbReference>
<protein>
    <recommendedName>
        <fullName evidence="3">Carrier domain-containing protein</fullName>
    </recommendedName>
</protein>
<reference evidence="4 5" key="1">
    <citation type="submission" date="2018-12" db="EMBL/GenBank/DDBJ databases">
        <authorList>
            <person name="Li S."/>
            <person name="Yang R."/>
            <person name="Chen G."/>
            <person name="Zou L."/>
            <person name="Zhang C."/>
            <person name="Chen Y."/>
            <person name="Liu Z."/>
            <person name="Li Y."/>
            <person name="Yan Y."/>
            <person name="Huang M."/>
            <person name="Chen T."/>
        </authorList>
    </citation>
    <scope>NUCLEOTIDE SEQUENCE [LARGE SCALE GENOMIC DNA]</scope>
    <source>
        <strain evidence="4 5">2014</strain>
    </source>
</reference>
<keyword evidence="2" id="KW-0597">Phosphoprotein</keyword>
<evidence type="ECO:0000313" key="4">
    <source>
        <dbReference type="EMBL" id="AZL73731.1"/>
    </source>
</evidence>
<accession>A0ABM7CQK2</accession>
<name>A0ABM7CQK2_9PSED</name>
<dbReference type="InterPro" id="IPR006162">
    <property type="entry name" value="Ppantetheine_attach_site"/>
</dbReference>
<evidence type="ECO:0000313" key="5">
    <source>
        <dbReference type="Proteomes" id="UP000272622"/>
    </source>
</evidence>
<keyword evidence="1" id="KW-0596">Phosphopantetheine</keyword>